<accession>A0A8H7NBD4</accession>
<dbReference type="InterPro" id="IPR003609">
    <property type="entry name" value="Pan_app"/>
</dbReference>
<comment type="caution">
    <text evidence="4">The sequence shown here is derived from an EMBL/GenBank/DDBJ whole genome shotgun (WGS) entry which is preliminary data.</text>
</comment>
<feature type="signal peptide" evidence="2">
    <location>
        <begin position="1"/>
        <end position="21"/>
    </location>
</feature>
<dbReference type="PROSITE" id="PS50948">
    <property type="entry name" value="PAN"/>
    <property type="match status" value="4"/>
</dbReference>
<evidence type="ECO:0000259" key="3">
    <source>
        <dbReference type="PROSITE" id="PS50948"/>
    </source>
</evidence>
<dbReference type="Pfam" id="PF14295">
    <property type="entry name" value="PAN_4"/>
    <property type="match status" value="5"/>
</dbReference>
<sequence>MSFKTLLVLTVLGLSAPTVHAKRRCKTRSTTPVFAFDSTSSFTSISSTSSFFSIVVSTTTPNIFPTTTPSTSTAFSLTTPKTTNSPRTSIPVTSSSSVPTPATTTSLPTTATPTPSQCDIQGISSIEPYFNTNEFSDYNSCRERCRQDSQCKAFLPNYQRRCWLYTKAVAQFVEAGGNTPELVYFSDRDCPAKAPEPPKCDIQGLSAIQSYTSTSEFSDYNSCRDRCRQDQQCKAFLPNYQRKCWLYAQNVGQFVSVGGNTPELAYFSDRDCPTKAPDLPRCDIQGLSAIQWYTTSTEFSDYNSCRDWCRQDQQCKAFLPNYQGKCWLYNQVVAQFVSIGGNTGTLAYFSDRDCPAKAPDPPRCNIQGLSATQSYYSTNEGSDYNSCRERCQQDGQCKAFLPNYQGKCWLFAQAVAQFVSVGGNTGILAYFSDKDCPLRPPSCEVAGLSSIQAYLAIDTIFEYNSCRDRCLQDQQCKAFLPSLDSKCRLYNAMVEQFVYATNSAALFSDRECSAK</sequence>
<evidence type="ECO:0000256" key="2">
    <source>
        <dbReference type="SAM" id="SignalP"/>
    </source>
</evidence>
<name>A0A8H7NBD4_BIOOC</name>
<evidence type="ECO:0000313" key="5">
    <source>
        <dbReference type="Proteomes" id="UP000616885"/>
    </source>
</evidence>
<keyword evidence="2" id="KW-0732">Signal</keyword>
<gene>
    <name evidence="4" type="ORF">IM811_014434</name>
</gene>
<dbReference type="EMBL" id="JADCTT010000005">
    <property type="protein sequence ID" value="KAF9752640.1"/>
    <property type="molecule type" value="Genomic_DNA"/>
</dbReference>
<evidence type="ECO:0000256" key="1">
    <source>
        <dbReference type="SAM" id="MobiDB-lite"/>
    </source>
</evidence>
<dbReference type="AlphaFoldDB" id="A0A8H7NBD4"/>
<organism evidence="4 5">
    <name type="scientific">Bionectria ochroleuca</name>
    <name type="common">Gliocladium roseum</name>
    <dbReference type="NCBI Taxonomy" id="29856"/>
    <lineage>
        <taxon>Eukaryota</taxon>
        <taxon>Fungi</taxon>
        <taxon>Dikarya</taxon>
        <taxon>Ascomycota</taxon>
        <taxon>Pezizomycotina</taxon>
        <taxon>Sordariomycetes</taxon>
        <taxon>Hypocreomycetidae</taxon>
        <taxon>Hypocreales</taxon>
        <taxon>Bionectriaceae</taxon>
        <taxon>Clonostachys</taxon>
    </lineage>
</organism>
<feature type="chain" id="PRO_5034378772" description="Apple domain-containing protein" evidence="2">
    <location>
        <begin position="22"/>
        <end position="515"/>
    </location>
</feature>
<feature type="domain" description="Apple" evidence="3">
    <location>
        <begin position="200"/>
        <end position="272"/>
    </location>
</feature>
<dbReference type="Proteomes" id="UP000616885">
    <property type="component" value="Unassembled WGS sequence"/>
</dbReference>
<protein>
    <recommendedName>
        <fullName evidence="3">Apple domain-containing protein</fullName>
    </recommendedName>
</protein>
<feature type="region of interest" description="Disordered" evidence="1">
    <location>
        <begin position="74"/>
        <end position="116"/>
    </location>
</feature>
<evidence type="ECO:0000313" key="4">
    <source>
        <dbReference type="EMBL" id="KAF9752640.1"/>
    </source>
</evidence>
<reference evidence="4" key="1">
    <citation type="submission" date="2020-10" db="EMBL/GenBank/DDBJ databases">
        <title>High-Quality Genome Resource of Clonostachys rosea strain S41 by Oxford Nanopore Long-Read Sequencing.</title>
        <authorList>
            <person name="Wang H."/>
        </authorList>
    </citation>
    <scope>NUCLEOTIDE SEQUENCE</scope>
    <source>
        <strain evidence="4">S41</strain>
    </source>
</reference>
<feature type="domain" description="Apple" evidence="3">
    <location>
        <begin position="118"/>
        <end position="190"/>
    </location>
</feature>
<proteinExistence type="predicted"/>
<feature type="domain" description="Apple" evidence="3">
    <location>
        <begin position="443"/>
        <end position="512"/>
    </location>
</feature>
<feature type="domain" description="Apple" evidence="3">
    <location>
        <begin position="364"/>
        <end position="436"/>
    </location>
</feature>